<proteinExistence type="predicted"/>
<feature type="compositionally biased region" description="Polar residues" evidence="1">
    <location>
        <begin position="466"/>
        <end position="476"/>
    </location>
</feature>
<feature type="region of interest" description="Disordered" evidence="1">
    <location>
        <begin position="173"/>
        <end position="527"/>
    </location>
</feature>
<feature type="compositionally biased region" description="Pro residues" evidence="1">
    <location>
        <begin position="207"/>
        <end position="231"/>
    </location>
</feature>
<dbReference type="AlphaFoldDB" id="A0ABD3ANK3"/>
<feature type="compositionally biased region" description="Pro residues" evidence="1">
    <location>
        <begin position="445"/>
        <end position="455"/>
    </location>
</feature>
<comment type="caution">
    <text evidence="3">The sequence shown here is derived from an EMBL/GenBank/DDBJ whole genome shotgun (WGS) entry which is preliminary data.</text>
</comment>
<feature type="region of interest" description="Disordered" evidence="1">
    <location>
        <begin position="101"/>
        <end position="127"/>
    </location>
</feature>
<feature type="compositionally biased region" description="Basic residues" evidence="1">
    <location>
        <begin position="316"/>
        <end position="325"/>
    </location>
</feature>
<feature type="compositionally biased region" description="Pro residues" evidence="1">
    <location>
        <begin position="377"/>
        <end position="388"/>
    </location>
</feature>
<evidence type="ECO:0000313" key="4">
    <source>
        <dbReference type="Proteomes" id="UP001630127"/>
    </source>
</evidence>
<feature type="compositionally biased region" description="Low complexity" evidence="1">
    <location>
        <begin position="328"/>
        <end position="342"/>
    </location>
</feature>
<dbReference type="PRINTS" id="PR01217">
    <property type="entry name" value="PRICHEXTENSN"/>
</dbReference>
<evidence type="ECO:0000256" key="1">
    <source>
        <dbReference type="SAM" id="MobiDB-lite"/>
    </source>
</evidence>
<feature type="compositionally biased region" description="Polar residues" evidence="1">
    <location>
        <begin position="389"/>
        <end position="399"/>
    </location>
</feature>
<evidence type="ECO:0000256" key="2">
    <source>
        <dbReference type="SAM" id="Phobius"/>
    </source>
</evidence>
<feature type="compositionally biased region" description="Pro residues" evidence="1">
    <location>
        <begin position="512"/>
        <end position="524"/>
    </location>
</feature>
<keyword evidence="2" id="KW-0812">Transmembrane</keyword>
<feature type="transmembrane region" description="Helical" evidence="2">
    <location>
        <begin position="34"/>
        <end position="56"/>
    </location>
</feature>
<feature type="compositionally biased region" description="Basic and acidic residues" evidence="1">
    <location>
        <begin position="244"/>
        <end position="256"/>
    </location>
</feature>
<organism evidence="3 4">
    <name type="scientific">Cinchona calisaya</name>
    <dbReference type="NCBI Taxonomy" id="153742"/>
    <lineage>
        <taxon>Eukaryota</taxon>
        <taxon>Viridiplantae</taxon>
        <taxon>Streptophyta</taxon>
        <taxon>Embryophyta</taxon>
        <taxon>Tracheophyta</taxon>
        <taxon>Spermatophyta</taxon>
        <taxon>Magnoliopsida</taxon>
        <taxon>eudicotyledons</taxon>
        <taxon>Gunneridae</taxon>
        <taxon>Pentapetalae</taxon>
        <taxon>asterids</taxon>
        <taxon>lamiids</taxon>
        <taxon>Gentianales</taxon>
        <taxon>Rubiaceae</taxon>
        <taxon>Cinchonoideae</taxon>
        <taxon>Cinchoneae</taxon>
        <taxon>Cinchona</taxon>
    </lineage>
</organism>
<sequence>MEQEGDSPPAFWSQPSTNAIFEHQRRRRRSPSPIFNPVSLILLLPILALLIVFFLVPPFISHTSQILRPTYSVKKSWDSLNILLVIFAILCGVFAKRNDDVSASPEETSDERINTPPPPPVGLPGNAVNRMRRSSSSYPDLRQGLLWETGETPYRIMDDFGVNLYRQTTVTSDQFHHRERRRSVAEREESGVKVIPVDSFEVHSARPPSPEPPPKQPTSPPPPPPPHPPPSASFQRRRSLQRVPRKEKVEKPRFEAELEESQFPTQSAAPPTPPPPPPPPPLQVGVERFSEQKLQRRKSGTAKEITTAIASLYNQTKRKKISKRRNSSDSAGDSSPPSVHSSVPPPPPPPPPPSKVFQNLFKKSSKNKRVHSVSATAPPPPPPPPPPTSSIFNNLFKTGSKSKRFSSSSSVPSPPPPPPPPPPSSILNTFFKHGSKSRRFKSESSPPPPPPPPPQQQASSKRKSKYTQSQTPTTPQEHVRKRSSETKKPPLPAKTNIHYEEYLNSGAQSPLIPMPPPPPPPPFKMPDFNFVARGDFVRIRSAHSSRCSSPDRELEDVDVMSVKSSSDAMDGSDSIGPSVFCPSPDVNLKADTFIARLKDEWRLEKMTSMKGKPIPGPSPGPKLHA</sequence>
<keyword evidence="2" id="KW-0472">Membrane</keyword>
<name>A0ABD3ANK3_9GENT</name>
<feature type="compositionally biased region" description="Basic and acidic residues" evidence="1">
    <location>
        <begin position="182"/>
        <end position="191"/>
    </location>
</feature>
<protein>
    <recommendedName>
        <fullName evidence="5">Hydroxyproline-rich glycoprotein family protein</fullName>
    </recommendedName>
</protein>
<keyword evidence="4" id="KW-1185">Reference proteome</keyword>
<keyword evidence="2" id="KW-1133">Transmembrane helix</keyword>
<dbReference type="PANTHER" id="PTHR33098">
    <property type="entry name" value="COTTON FIBER (DUF761)"/>
    <property type="match status" value="1"/>
</dbReference>
<evidence type="ECO:0000313" key="3">
    <source>
        <dbReference type="EMBL" id="KAL3532656.1"/>
    </source>
</evidence>
<feature type="region of interest" description="Disordered" evidence="1">
    <location>
        <begin position="606"/>
        <end position="625"/>
    </location>
</feature>
<feature type="compositionally biased region" description="Pro residues" evidence="1">
    <location>
        <begin position="412"/>
        <end position="424"/>
    </location>
</feature>
<feature type="region of interest" description="Disordered" evidence="1">
    <location>
        <begin position="562"/>
        <end position="581"/>
    </location>
</feature>
<evidence type="ECO:0008006" key="5">
    <source>
        <dbReference type="Google" id="ProtNLM"/>
    </source>
</evidence>
<feature type="compositionally biased region" description="Pro residues" evidence="1">
    <location>
        <begin position="343"/>
        <end position="354"/>
    </location>
</feature>
<accession>A0ABD3ANK3</accession>
<gene>
    <name evidence="3" type="ORF">ACH5RR_006177</name>
</gene>
<feature type="compositionally biased region" description="Pro residues" evidence="1">
    <location>
        <begin position="614"/>
        <end position="625"/>
    </location>
</feature>
<feature type="compositionally biased region" description="Pro residues" evidence="1">
    <location>
        <begin position="270"/>
        <end position="282"/>
    </location>
</feature>
<dbReference type="PANTHER" id="PTHR33098:SF71">
    <property type="entry name" value="HYDROXYPROLINE-RICH GLYCOPROTEIN FAMILY PROTEIN"/>
    <property type="match status" value="1"/>
</dbReference>
<dbReference type="Proteomes" id="UP001630127">
    <property type="component" value="Unassembled WGS sequence"/>
</dbReference>
<dbReference type="EMBL" id="JBJUIK010000003">
    <property type="protein sequence ID" value="KAL3532656.1"/>
    <property type="molecule type" value="Genomic_DNA"/>
</dbReference>
<reference evidence="3 4" key="1">
    <citation type="submission" date="2024-11" db="EMBL/GenBank/DDBJ databases">
        <title>A near-complete genome assembly of Cinchona calisaya.</title>
        <authorList>
            <person name="Lian D.C."/>
            <person name="Zhao X.W."/>
            <person name="Wei L."/>
        </authorList>
    </citation>
    <scope>NUCLEOTIDE SEQUENCE [LARGE SCALE GENOMIC DNA]</scope>
    <source>
        <tissue evidence="3">Nenye</tissue>
    </source>
</reference>